<evidence type="ECO:0008006" key="3">
    <source>
        <dbReference type="Google" id="ProtNLM"/>
    </source>
</evidence>
<name>A0A644ZDN7_9ZZZZ</name>
<evidence type="ECO:0000313" key="2">
    <source>
        <dbReference type="EMBL" id="MPM38807.1"/>
    </source>
</evidence>
<comment type="caution">
    <text evidence="2">The sequence shown here is derived from an EMBL/GenBank/DDBJ whole genome shotgun (WGS) entry which is preliminary data.</text>
</comment>
<organism evidence="2">
    <name type="scientific">bioreactor metagenome</name>
    <dbReference type="NCBI Taxonomy" id="1076179"/>
    <lineage>
        <taxon>unclassified sequences</taxon>
        <taxon>metagenomes</taxon>
        <taxon>ecological metagenomes</taxon>
    </lineage>
</organism>
<proteinExistence type="predicted"/>
<feature type="transmembrane region" description="Helical" evidence="1">
    <location>
        <begin position="51"/>
        <end position="73"/>
    </location>
</feature>
<keyword evidence="1" id="KW-1133">Transmembrane helix</keyword>
<sequence length="195" mass="22025">MMITGKVLNFDEDKVYLMTKEKQFITVKRNKKTPIKDESYTGEEIVPTPKVVVFLSVLILVSILGIYLIKFFFFRADASLVISFNSNIKVGVNNNKIVELTSVGGDSESLELVEHSSIKGTEINDGLIILFDEALKEELLDTYTGYDKGKVNVYIISEGHKEPLNFTKFTDYAYGHNYDVIVNKNDNKIPVLPSE</sequence>
<accession>A0A644ZDN7</accession>
<keyword evidence="1" id="KW-0812">Transmembrane</keyword>
<reference evidence="2" key="1">
    <citation type="submission" date="2019-08" db="EMBL/GenBank/DDBJ databases">
        <authorList>
            <person name="Kucharzyk K."/>
            <person name="Murdoch R.W."/>
            <person name="Higgins S."/>
            <person name="Loffler F."/>
        </authorList>
    </citation>
    <scope>NUCLEOTIDE SEQUENCE</scope>
</reference>
<dbReference type="EMBL" id="VSSQ01008414">
    <property type="protein sequence ID" value="MPM38807.1"/>
    <property type="molecule type" value="Genomic_DNA"/>
</dbReference>
<dbReference type="AlphaFoldDB" id="A0A644ZDN7"/>
<keyword evidence="1" id="KW-0472">Membrane</keyword>
<gene>
    <name evidence="2" type="ORF">SDC9_85437</name>
</gene>
<evidence type="ECO:0000256" key="1">
    <source>
        <dbReference type="SAM" id="Phobius"/>
    </source>
</evidence>
<protein>
    <recommendedName>
        <fullName evidence="3">RsgI N-terminal anti-sigma domain-containing protein</fullName>
    </recommendedName>
</protein>